<protein>
    <submittedName>
        <fullName evidence="2">Uncharacterized protein</fullName>
    </submittedName>
</protein>
<accession>A0A2T8KUR1</accession>
<dbReference type="AlphaFoldDB" id="A0A2T8KUR1"/>
<proteinExistence type="predicted"/>
<gene>
    <name evidence="2" type="ORF">PAHAL_1G104100</name>
</gene>
<dbReference type="EMBL" id="CM008046">
    <property type="protein sequence ID" value="PVH65921.1"/>
    <property type="molecule type" value="Genomic_DNA"/>
</dbReference>
<evidence type="ECO:0000256" key="1">
    <source>
        <dbReference type="SAM" id="MobiDB-lite"/>
    </source>
</evidence>
<name>A0A2T8KUR1_9POAL</name>
<feature type="compositionally biased region" description="Basic and acidic residues" evidence="1">
    <location>
        <begin position="55"/>
        <end position="73"/>
    </location>
</feature>
<organism evidence="2">
    <name type="scientific">Panicum hallii</name>
    <dbReference type="NCBI Taxonomy" id="206008"/>
    <lineage>
        <taxon>Eukaryota</taxon>
        <taxon>Viridiplantae</taxon>
        <taxon>Streptophyta</taxon>
        <taxon>Embryophyta</taxon>
        <taxon>Tracheophyta</taxon>
        <taxon>Spermatophyta</taxon>
        <taxon>Magnoliopsida</taxon>
        <taxon>Liliopsida</taxon>
        <taxon>Poales</taxon>
        <taxon>Poaceae</taxon>
        <taxon>PACMAD clade</taxon>
        <taxon>Panicoideae</taxon>
        <taxon>Panicodae</taxon>
        <taxon>Paniceae</taxon>
        <taxon>Panicinae</taxon>
        <taxon>Panicum</taxon>
        <taxon>Panicum sect. Panicum</taxon>
    </lineage>
</organism>
<reference evidence="2" key="1">
    <citation type="submission" date="2018-04" db="EMBL/GenBank/DDBJ databases">
        <title>WGS assembly of Panicum hallii.</title>
        <authorList>
            <person name="Lovell J."/>
            <person name="Jenkins J."/>
            <person name="Lowry D."/>
            <person name="Mamidi S."/>
            <person name="Sreedasyam A."/>
            <person name="Weng X."/>
            <person name="Barry K."/>
            <person name="Bonette J."/>
            <person name="Campitelli B."/>
            <person name="Daum C."/>
            <person name="Gordon S."/>
            <person name="Gould B."/>
            <person name="Lipzen A."/>
            <person name="Macqueen A."/>
            <person name="Palacio-Mejia J."/>
            <person name="Plott C."/>
            <person name="Shakirov E."/>
            <person name="Shu S."/>
            <person name="Yoshinaga Y."/>
            <person name="Zane M."/>
            <person name="Rokhsar D."/>
            <person name="Grimwood J."/>
            <person name="Schmutz J."/>
            <person name="Juenger T."/>
        </authorList>
    </citation>
    <scope>NUCLEOTIDE SEQUENCE [LARGE SCALE GENOMIC DNA]</scope>
    <source>
        <strain evidence="2">FIL2</strain>
    </source>
</reference>
<evidence type="ECO:0000313" key="2">
    <source>
        <dbReference type="EMBL" id="PVH65921.1"/>
    </source>
</evidence>
<dbReference type="Proteomes" id="UP000243499">
    <property type="component" value="Chromosome 1"/>
</dbReference>
<feature type="compositionally biased region" description="Basic residues" evidence="1">
    <location>
        <begin position="32"/>
        <end position="45"/>
    </location>
</feature>
<sequence length="91" mass="10149">MRRHARGITEVRHRPVVTYPVWKAVDDAAAKAARRRTSPIPHHHGAQAATARRGRLGDRVGDDARWGRHRPVDDVVVGGREGRHRSGRGRG</sequence>
<feature type="region of interest" description="Disordered" evidence="1">
    <location>
        <begin position="30"/>
        <end position="91"/>
    </location>
</feature>
<dbReference type="Gramene" id="PVH65921">
    <property type="protein sequence ID" value="PVH65921"/>
    <property type="gene ID" value="PAHAL_1G104100"/>
</dbReference>
<feature type="compositionally biased region" description="Basic residues" evidence="1">
    <location>
        <begin position="82"/>
        <end position="91"/>
    </location>
</feature>